<dbReference type="Pfam" id="PF00015">
    <property type="entry name" value="MCPsignal"/>
    <property type="match status" value="1"/>
</dbReference>
<dbReference type="InterPro" id="IPR033463">
    <property type="entry name" value="sCache_3"/>
</dbReference>
<gene>
    <name evidence="18" type="ORF">N8M53_13395</name>
</gene>
<keyword evidence="18" id="KW-0614">Plasmid</keyword>
<feature type="domain" description="T-SNARE coiled-coil homology" evidence="16">
    <location>
        <begin position="434"/>
        <end position="496"/>
    </location>
</feature>
<dbReference type="GO" id="GO:0006935">
    <property type="term" value="P:chemotaxis"/>
    <property type="evidence" value="ECO:0007669"/>
    <property type="project" value="UniProtKB-KW"/>
</dbReference>
<dbReference type="GO" id="GO:0007165">
    <property type="term" value="P:signal transduction"/>
    <property type="evidence" value="ECO:0007669"/>
    <property type="project" value="UniProtKB-KW"/>
</dbReference>
<dbReference type="CDD" id="cd06225">
    <property type="entry name" value="HAMP"/>
    <property type="match status" value="1"/>
</dbReference>
<sequence length="534" mass="56966">MKKLILIVVCAMFAVAAIASITATTFISHDEIDNIILKRSQAQAELLADRAEYILENSSTPTADLQDMVSDLKGRDDISYAVMIDKNIKAIAHSDTQKLGKVYSDNYTVAGAGQGQPQHSRWYADVQDVWVYDIMMPVYVDGRLWGAFDVGIPITEVDAAANGIAIAQLTAIGLIFVGCTLVLVWLLGRLFAPLKGLEHALTDISKGDGDLTVRLPVTGNNEITRISVAFNTFVEKIDQIIANVVETGEELGRSAESLRDKAAHSLKRGESQSEQALLVVTSMNEMIATINEISQSASNAADSASSANSETEAGKQTLAEATATINQLDTEMDNMSTVITSLAERTQSIVSILDVIRGISEQTNLLALNAAIEAARAGEAGRGFAVVADEVRSLATKTSQSTEEIQSTIDQLQQEAKNAVDAMDTSKALTTEGNRATEQALTALESIATQVSTILDMNTHVATATEEQSSVANEINVNMDTVNQAAQAGLDDSHSLEASSQDLAGLARTLDHHVGAFKISAIKPTGNTLRAARD</sequence>
<dbReference type="FunFam" id="1.10.287.950:FF:000001">
    <property type="entry name" value="Methyl-accepting chemotaxis sensory transducer"/>
    <property type="match status" value="1"/>
</dbReference>
<dbReference type="SUPFAM" id="SSF103190">
    <property type="entry name" value="Sensory domain-like"/>
    <property type="match status" value="1"/>
</dbReference>
<dbReference type="Gene3D" id="3.30.450.20">
    <property type="entry name" value="PAS domain"/>
    <property type="match status" value="1"/>
</dbReference>
<evidence type="ECO:0000256" key="4">
    <source>
        <dbReference type="ARBA" id="ARBA00022500"/>
    </source>
</evidence>
<evidence type="ECO:0000256" key="7">
    <source>
        <dbReference type="ARBA" id="ARBA00022989"/>
    </source>
</evidence>
<dbReference type="AlphaFoldDB" id="A0AA47KPE6"/>
<comment type="subcellular location">
    <subcellularLocation>
        <location evidence="1">Cell inner membrane</location>
        <topology evidence="1">Multi-pass membrane protein</topology>
    </subcellularLocation>
</comment>
<protein>
    <submittedName>
        <fullName evidence="18">Methyl-accepting chemotaxis protein</fullName>
    </submittedName>
</protein>
<evidence type="ECO:0000259" key="15">
    <source>
        <dbReference type="PROSITE" id="PS50111"/>
    </source>
</evidence>
<keyword evidence="9 11" id="KW-0807">Transducer</keyword>
<dbReference type="EMBL" id="CP114589">
    <property type="protein sequence ID" value="WBA10347.1"/>
    <property type="molecule type" value="Genomic_DNA"/>
</dbReference>
<keyword evidence="12" id="KW-0175">Coiled coil</keyword>
<dbReference type="PROSITE" id="PS50885">
    <property type="entry name" value="HAMP"/>
    <property type="match status" value="1"/>
</dbReference>
<feature type="domain" description="Methyl-accepting transducer" evidence="15">
    <location>
        <begin position="247"/>
        <end position="483"/>
    </location>
</feature>
<keyword evidence="4" id="KW-0145">Chemotaxis</keyword>
<comment type="similarity">
    <text evidence="10">Belongs to the methyl-accepting chemotaxis (MCP) protein family.</text>
</comment>
<keyword evidence="5" id="KW-0997">Cell inner membrane</keyword>
<keyword evidence="7 13" id="KW-1133">Transmembrane helix</keyword>
<dbReference type="Pfam" id="PF00672">
    <property type="entry name" value="HAMP"/>
    <property type="match status" value="1"/>
</dbReference>
<keyword evidence="6 13" id="KW-0812">Transmembrane</keyword>
<evidence type="ECO:0000256" key="14">
    <source>
        <dbReference type="SAM" id="SignalP"/>
    </source>
</evidence>
<feature type="coiled-coil region" evidence="12">
    <location>
        <begin position="402"/>
        <end position="429"/>
    </location>
</feature>
<dbReference type="PROSITE" id="PS50192">
    <property type="entry name" value="T_SNARE"/>
    <property type="match status" value="1"/>
</dbReference>
<evidence type="ECO:0000256" key="8">
    <source>
        <dbReference type="ARBA" id="ARBA00023136"/>
    </source>
</evidence>
<dbReference type="InterPro" id="IPR003660">
    <property type="entry name" value="HAMP_dom"/>
</dbReference>
<evidence type="ECO:0000256" key="9">
    <source>
        <dbReference type="ARBA" id="ARBA00023224"/>
    </source>
</evidence>
<evidence type="ECO:0000256" key="13">
    <source>
        <dbReference type="SAM" id="Phobius"/>
    </source>
</evidence>
<dbReference type="PANTHER" id="PTHR32089:SF39">
    <property type="entry name" value="METHYL-ACCEPTING CHEMOTAXIS PROTEIN HLYB"/>
    <property type="match status" value="1"/>
</dbReference>
<keyword evidence="3" id="KW-0488">Methylation</keyword>
<geneLocation type="plasmid" evidence="18 19">
    <name>unnamed</name>
</geneLocation>
<dbReference type="GO" id="GO:0005886">
    <property type="term" value="C:plasma membrane"/>
    <property type="evidence" value="ECO:0007669"/>
    <property type="project" value="UniProtKB-SubCell"/>
</dbReference>
<keyword evidence="14" id="KW-0732">Signal</keyword>
<evidence type="ECO:0000256" key="3">
    <source>
        <dbReference type="ARBA" id="ARBA00022481"/>
    </source>
</evidence>
<evidence type="ECO:0000313" key="19">
    <source>
        <dbReference type="Proteomes" id="UP001164748"/>
    </source>
</evidence>
<evidence type="ECO:0000256" key="11">
    <source>
        <dbReference type="PROSITE-ProRule" id="PRU00284"/>
    </source>
</evidence>
<dbReference type="Gene3D" id="1.10.287.950">
    <property type="entry name" value="Methyl-accepting chemotaxis protein"/>
    <property type="match status" value="1"/>
</dbReference>
<dbReference type="Pfam" id="PF17203">
    <property type="entry name" value="sCache_3_2"/>
    <property type="match status" value="1"/>
</dbReference>
<feature type="signal peptide" evidence="14">
    <location>
        <begin position="1"/>
        <end position="19"/>
    </location>
</feature>
<dbReference type="RefSeq" id="WP_269580366.1">
    <property type="nucleotide sequence ID" value="NZ_CP114589.1"/>
</dbReference>
<dbReference type="InterPro" id="IPR029151">
    <property type="entry name" value="Sensor-like_sf"/>
</dbReference>
<evidence type="ECO:0000259" key="16">
    <source>
        <dbReference type="PROSITE" id="PS50192"/>
    </source>
</evidence>
<evidence type="ECO:0000256" key="10">
    <source>
        <dbReference type="ARBA" id="ARBA00029447"/>
    </source>
</evidence>
<evidence type="ECO:0000256" key="1">
    <source>
        <dbReference type="ARBA" id="ARBA00004429"/>
    </source>
</evidence>
<feature type="domain" description="HAMP" evidence="17">
    <location>
        <begin position="188"/>
        <end position="242"/>
    </location>
</feature>
<feature type="chain" id="PRO_5041365590" evidence="14">
    <location>
        <begin position="20"/>
        <end position="534"/>
    </location>
</feature>
<proteinExistence type="inferred from homology"/>
<organism evidence="18 19">
    <name type="scientific">Salinivibrio kushneri</name>
    <dbReference type="NCBI Taxonomy" id="1908198"/>
    <lineage>
        <taxon>Bacteria</taxon>
        <taxon>Pseudomonadati</taxon>
        <taxon>Pseudomonadota</taxon>
        <taxon>Gammaproteobacteria</taxon>
        <taxon>Vibrionales</taxon>
        <taxon>Vibrionaceae</taxon>
        <taxon>Salinivibrio</taxon>
    </lineage>
</organism>
<dbReference type="SMART" id="SM00304">
    <property type="entry name" value="HAMP"/>
    <property type="match status" value="1"/>
</dbReference>
<keyword evidence="8 13" id="KW-0472">Membrane</keyword>
<dbReference type="InterPro" id="IPR000727">
    <property type="entry name" value="T_SNARE_dom"/>
</dbReference>
<dbReference type="InterPro" id="IPR004089">
    <property type="entry name" value="MCPsignal_dom"/>
</dbReference>
<dbReference type="PROSITE" id="PS50111">
    <property type="entry name" value="CHEMOTAXIS_TRANSDUC_2"/>
    <property type="match status" value="1"/>
</dbReference>
<dbReference type="SMART" id="SM00283">
    <property type="entry name" value="MA"/>
    <property type="match status" value="1"/>
</dbReference>
<dbReference type="Proteomes" id="UP001164748">
    <property type="component" value="Plasmid unnamed"/>
</dbReference>
<evidence type="ECO:0000256" key="2">
    <source>
        <dbReference type="ARBA" id="ARBA00022475"/>
    </source>
</evidence>
<evidence type="ECO:0000256" key="12">
    <source>
        <dbReference type="SAM" id="Coils"/>
    </source>
</evidence>
<feature type="transmembrane region" description="Helical" evidence="13">
    <location>
        <begin position="165"/>
        <end position="187"/>
    </location>
</feature>
<evidence type="ECO:0000256" key="5">
    <source>
        <dbReference type="ARBA" id="ARBA00022519"/>
    </source>
</evidence>
<evidence type="ECO:0000313" key="18">
    <source>
        <dbReference type="EMBL" id="WBA10347.1"/>
    </source>
</evidence>
<evidence type="ECO:0000256" key="6">
    <source>
        <dbReference type="ARBA" id="ARBA00022692"/>
    </source>
</evidence>
<dbReference type="SUPFAM" id="SSF58104">
    <property type="entry name" value="Methyl-accepting chemotaxis protein (MCP) signaling domain"/>
    <property type="match status" value="1"/>
</dbReference>
<reference evidence="18" key="1">
    <citation type="submission" date="2022-09" db="EMBL/GenBank/DDBJ databases">
        <authorList>
            <person name="Li Z.-J."/>
        </authorList>
    </citation>
    <scope>NUCLEOTIDE SEQUENCE</scope>
    <source>
        <strain evidence="18">TGB11</strain>
        <plasmid evidence="18">unnamed</plasmid>
    </source>
</reference>
<accession>A0AA47KPE6</accession>
<keyword evidence="2" id="KW-1003">Cell membrane</keyword>
<evidence type="ECO:0000259" key="17">
    <source>
        <dbReference type="PROSITE" id="PS50885"/>
    </source>
</evidence>
<dbReference type="CDD" id="cd11386">
    <property type="entry name" value="MCP_signal"/>
    <property type="match status" value="1"/>
</dbReference>
<name>A0AA47KPE6_9GAMM</name>
<dbReference type="PANTHER" id="PTHR32089">
    <property type="entry name" value="METHYL-ACCEPTING CHEMOTAXIS PROTEIN MCPB"/>
    <property type="match status" value="1"/>
</dbReference>